<organism evidence="1 2">
    <name type="scientific">Hypoxylon rubiginosum</name>
    <dbReference type="NCBI Taxonomy" id="110542"/>
    <lineage>
        <taxon>Eukaryota</taxon>
        <taxon>Fungi</taxon>
        <taxon>Dikarya</taxon>
        <taxon>Ascomycota</taxon>
        <taxon>Pezizomycotina</taxon>
        <taxon>Sordariomycetes</taxon>
        <taxon>Xylariomycetidae</taxon>
        <taxon>Xylariales</taxon>
        <taxon>Hypoxylaceae</taxon>
        <taxon>Hypoxylon</taxon>
    </lineage>
</organism>
<protein>
    <submittedName>
        <fullName evidence="1">Uncharacterized protein</fullName>
    </submittedName>
</protein>
<dbReference type="Proteomes" id="UP001497700">
    <property type="component" value="Unassembled WGS sequence"/>
</dbReference>
<keyword evidence="2" id="KW-1185">Reference proteome</keyword>
<accession>A0ACB9YPH1</accession>
<reference evidence="1 2" key="1">
    <citation type="journal article" date="2022" name="New Phytol.">
        <title>Ecological generalism drives hyperdiversity of secondary metabolite gene clusters in xylarialean endophytes.</title>
        <authorList>
            <person name="Franco M.E.E."/>
            <person name="Wisecaver J.H."/>
            <person name="Arnold A.E."/>
            <person name="Ju Y.M."/>
            <person name="Slot J.C."/>
            <person name="Ahrendt S."/>
            <person name="Moore L.P."/>
            <person name="Eastman K.E."/>
            <person name="Scott K."/>
            <person name="Konkel Z."/>
            <person name="Mondo S.J."/>
            <person name="Kuo A."/>
            <person name="Hayes R.D."/>
            <person name="Haridas S."/>
            <person name="Andreopoulos B."/>
            <person name="Riley R."/>
            <person name="LaButti K."/>
            <person name="Pangilinan J."/>
            <person name="Lipzen A."/>
            <person name="Amirebrahimi M."/>
            <person name="Yan J."/>
            <person name="Adam C."/>
            <person name="Keymanesh K."/>
            <person name="Ng V."/>
            <person name="Louie K."/>
            <person name="Northen T."/>
            <person name="Drula E."/>
            <person name="Henrissat B."/>
            <person name="Hsieh H.M."/>
            <person name="Youens-Clark K."/>
            <person name="Lutzoni F."/>
            <person name="Miadlikowska J."/>
            <person name="Eastwood D.C."/>
            <person name="Hamelin R.C."/>
            <person name="Grigoriev I.V."/>
            <person name="U'Ren J.M."/>
        </authorList>
    </citation>
    <scope>NUCLEOTIDE SEQUENCE [LARGE SCALE GENOMIC DNA]</scope>
    <source>
        <strain evidence="1 2">CBS 119005</strain>
    </source>
</reference>
<proteinExistence type="predicted"/>
<comment type="caution">
    <text evidence="1">The sequence shown here is derived from an EMBL/GenBank/DDBJ whole genome shotgun (WGS) entry which is preliminary data.</text>
</comment>
<gene>
    <name evidence="1" type="ORF">F4820DRAFT_464771</name>
</gene>
<name>A0ACB9YPH1_9PEZI</name>
<evidence type="ECO:0000313" key="1">
    <source>
        <dbReference type="EMBL" id="KAI4861325.1"/>
    </source>
</evidence>
<dbReference type="EMBL" id="MU393555">
    <property type="protein sequence ID" value="KAI4861325.1"/>
    <property type="molecule type" value="Genomic_DNA"/>
</dbReference>
<sequence length="527" mass="57073">MNNHLTVDLATVSLLTKLNAYEYIIVGSGFGGGILAERLAQKKKKVLLIERGEILFTTHVLNTSRPFFHRGASNSPEGNETIYDAVKSKVKCTEGSDSYVGGPVYCVGGRSNLWGIWTPQVSEGTLTGYFPSTVADYLTDGGYTNAFDFITDMSQTENIYPTGNPHIVDNEIQTTVDLLQNAIPNTSFDLMPVAAEFDSPQPYKFPMGAFSTTLSVMNRMYANDQYLTVLTGTEVLAVDHEEKDSGRTITGLKVRSTADKVLTDIQTGSAKVILSAGTIGTASIALNSGFQQLDGLGSVGKGIMDHDICYVRFAKEKDGELKVPLNLKSLVTIGGQTCLLTVTVNANFFLAGSSLPISQYYNHKGLMSEPRDGFKDQDQFDTICVLFEFIGELSDDNEVLNLPSTDPVLRIARPPMNPQVLSGMEDITGMIRDVFVYKKTKPATTDPAPRPILMGFGVFAHEAGTMRMGGPDSPDAGVVDTDLKVKTFDNLYACDMSVFPVCPEANPALTLTALSLRLADHLAPEAS</sequence>
<evidence type="ECO:0000313" key="2">
    <source>
        <dbReference type="Proteomes" id="UP001497700"/>
    </source>
</evidence>